<gene>
    <name evidence="1" type="ORF">C8R41DRAFT_741756</name>
</gene>
<accession>A0ABQ8UZW5</accession>
<name>A0ABQ8UZW5_9AGAR</name>
<dbReference type="Proteomes" id="UP001150217">
    <property type="component" value="Unassembled WGS sequence"/>
</dbReference>
<feature type="non-terminal residue" evidence="1">
    <location>
        <position position="61"/>
    </location>
</feature>
<dbReference type="EMBL" id="JANVFT010000107">
    <property type="protein sequence ID" value="KAJ4467503.1"/>
    <property type="molecule type" value="Genomic_DNA"/>
</dbReference>
<reference evidence="1" key="1">
    <citation type="submission" date="2022-08" db="EMBL/GenBank/DDBJ databases">
        <title>A Global Phylogenomic Analysis of the Shiitake Genus Lentinula.</title>
        <authorList>
            <consortium name="DOE Joint Genome Institute"/>
            <person name="Sierra-Patev S."/>
            <person name="Min B."/>
            <person name="Naranjo-Ortiz M."/>
            <person name="Looney B."/>
            <person name="Konkel Z."/>
            <person name="Slot J.C."/>
            <person name="Sakamoto Y."/>
            <person name="Steenwyk J.L."/>
            <person name="Rokas A."/>
            <person name="Carro J."/>
            <person name="Camarero S."/>
            <person name="Ferreira P."/>
            <person name="Molpeceres G."/>
            <person name="Ruiz-Duenas F.J."/>
            <person name="Serrano A."/>
            <person name="Henrissat B."/>
            <person name="Drula E."/>
            <person name="Hughes K.W."/>
            <person name="Mata J.L."/>
            <person name="Ishikawa N.K."/>
            <person name="Vargas-Isla R."/>
            <person name="Ushijima S."/>
            <person name="Smith C.A."/>
            <person name="Ahrendt S."/>
            <person name="Andreopoulos W."/>
            <person name="He G."/>
            <person name="Labutti K."/>
            <person name="Lipzen A."/>
            <person name="Ng V."/>
            <person name="Riley R."/>
            <person name="Sandor L."/>
            <person name="Barry K."/>
            <person name="Martinez A.T."/>
            <person name="Xiao Y."/>
            <person name="Gibbons J.G."/>
            <person name="Terashima K."/>
            <person name="Grigoriev I.V."/>
            <person name="Hibbett D.S."/>
        </authorList>
    </citation>
    <scope>NUCLEOTIDE SEQUENCE</scope>
    <source>
        <strain evidence="1">RHP3577 ss4</strain>
    </source>
</reference>
<comment type="caution">
    <text evidence="1">The sequence shown here is derived from an EMBL/GenBank/DDBJ whole genome shotgun (WGS) entry which is preliminary data.</text>
</comment>
<dbReference type="Gene3D" id="3.30.420.10">
    <property type="entry name" value="Ribonuclease H-like superfamily/Ribonuclease H"/>
    <property type="match status" value="1"/>
</dbReference>
<feature type="non-terminal residue" evidence="1">
    <location>
        <position position="1"/>
    </location>
</feature>
<evidence type="ECO:0008006" key="3">
    <source>
        <dbReference type="Google" id="ProtNLM"/>
    </source>
</evidence>
<evidence type="ECO:0000313" key="1">
    <source>
        <dbReference type="EMBL" id="KAJ4467503.1"/>
    </source>
</evidence>
<keyword evidence="2" id="KW-1185">Reference proteome</keyword>
<protein>
    <recommendedName>
        <fullName evidence="3">Tc1-like transposase DDE domain-containing protein</fullName>
    </recommendedName>
</protein>
<organism evidence="1 2">
    <name type="scientific">Lentinula lateritia</name>
    <dbReference type="NCBI Taxonomy" id="40482"/>
    <lineage>
        <taxon>Eukaryota</taxon>
        <taxon>Fungi</taxon>
        <taxon>Dikarya</taxon>
        <taxon>Basidiomycota</taxon>
        <taxon>Agaricomycotina</taxon>
        <taxon>Agaricomycetes</taxon>
        <taxon>Agaricomycetidae</taxon>
        <taxon>Agaricales</taxon>
        <taxon>Marasmiineae</taxon>
        <taxon>Omphalotaceae</taxon>
        <taxon>Lentinula</taxon>
    </lineage>
</organism>
<evidence type="ECO:0000313" key="2">
    <source>
        <dbReference type="Proteomes" id="UP001150217"/>
    </source>
</evidence>
<sequence length="61" mass="7040">LVAAMSLEGYIAVWVIEGSLDSFEFFDFIINELPQMKPFPDQHSVLVMDNCRIHHSDMLIE</sequence>
<proteinExistence type="predicted"/>
<dbReference type="InterPro" id="IPR036397">
    <property type="entry name" value="RNaseH_sf"/>
</dbReference>